<evidence type="ECO:0000313" key="2">
    <source>
        <dbReference type="EMBL" id="MDT9002348.1"/>
    </source>
</evidence>
<organism evidence="2 3">
    <name type="scientific">Roseateles aquae</name>
    <dbReference type="NCBI Taxonomy" id="3077235"/>
    <lineage>
        <taxon>Bacteria</taxon>
        <taxon>Pseudomonadati</taxon>
        <taxon>Pseudomonadota</taxon>
        <taxon>Betaproteobacteria</taxon>
        <taxon>Burkholderiales</taxon>
        <taxon>Sphaerotilaceae</taxon>
        <taxon>Roseateles</taxon>
    </lineage>
</organism>
<dbReference type="NCBIfam" id="NF047641">
    <property type="entry name" value="FFLEE_fam"/>
    <property type="match status" value="1"/>
</dbReference>
<dbReference type="RefSeq" id="WP_315653246.1">
    <property type="nucleotide sequence ID" value="NZ_JAVXZY010000015.1"/>
</dbReference>
<sequence>MDQQILQFLQQVETERSRRAADASLQARVLALKRYQQQRFSRSYADLLASPRYGQAAGFFLNELYGPDDFSQRDAQFARVVPALVKLFPQDVVRTVRWLAELHAISEMLDGQMGAALNSETLNATLYVRAWQQVGQPALRQRQIELTLQVGEQLDAFTRKPLLRQALRMMRGPAQAAGLSALQHFLETGFDTFKAMAGAREFLATVKSREERLAAALFAAQPDCITTCPPGDELLGQLP</sequence>
<evidence type="ECO:0000259" key="1">
    <source>
        <dbReference type="Pfam" id="PF26621"/>
    </source>
</evidence>
<dbReference type="Pfam" id="PF26621">
    <property type="entry name" value="DUF8198"/>
    <property type="match status" value="1"/>
</dbReference>
<gene>
    <name evidence="2" type="ORF">RQP53_23910</name>
</gene>
<evidence type="ECO:0000313" key="3">
    <source>
        <dbReference type="Proteomes" id="UP001246372"/>
    </source>
</evidence>
<protein>
    <recommendedName>
        <fullName evidence="1">DUF8198 domain-containing protein</fullName>
    </recommendedName>
</protein>
<keyword evidence="3" id="KW-1185">Reference proteome</keyword>
<name>A0ABU3PIG6_9BURK</name>
<accession>A0ABU3PIG6</accession>
<proteinExistence type="predicted"/>
<reference evidence="2" key="1">
    <citation type="submission" date="2023-09" db="EMBL/GenBank/DDBJ databases">
        <title>Paucibacter sp. APW11 Genome sequencing and assembly.</title>
        <authorList>
            <person name="Kim I."/>
        </authorList>
    </citation>
    <scope>NUCLEOTIDE SEQUENCE</scope>
    <source>
        <strain evidence="2">APW11</strain>
    </source>
</reference>
<dbReference type="EMBL" id="JAVXZY010000015">
    <property type="protein sequence ID" value="MDT9002348.1"/>
    <property type="molecule type" value="Genomic_DNA"/>
</dbReference>
<comment type="caution">
    <text evidence="2">The sequence shown here is derived from an EMBL/GenBank/DDBJ whole genome shotgun (WGS) entry which is preliminary data.</text>
</comment>
<dbReference type="InterPro" id="IPR058063">
    <property type="entry name" value="FFLEE_fam"/>
</dbReference>
<feature type="domain" description="DUF8198" evidence="1">
    <location>
        <begin position="16"/>
        <end position="223"/>
    </location>
</feature>
<dbReference type="InterPro" id="IPR058511">
    <property type="entry name" value="DUF8198"/>
</dbReference>
<dbReference type="Proteomes" id="UP001246372">
    <property type="component" value="Unassembled WGS sequence"/>
</dbReference>